<proteinExistence type="predicted"/>
<dbReference type="EMBL" id="SIXI01000001">
    <property type="protein sequence ID" value="TBO34608.1"/>
    <property type="molecule type" value="Genomic_DNA"/>
</dbReference>
<comment type="caution">
    <text evidence="2">The sequence shown here is derived from an EMBL/GenBank/DDBJ whole genome shotgun (WGS) entry which is preliminary data.</text>
</comment>
<dbReference type="CDD" id="cd07040">
    <property type="entry name" value="HP"/>
    <property type="match status" value="1"/>
</dbReference>
<dbReference type="Proteomes" id="UP000292120">
    <property type="component" value="Unassembled WGS sequence"/>
</dbReference>
<dbReference type="OrthoDB" id="8685508at2"/>
<dbReference type="SUPFAM" id="SSF53254">
    <property type="entry name" value="Phosphoglycerate mutase-like"/>
    <property type="match status" value="1"/>
</dbReference>
<evidence type="ECO:0000313" key="3">
    <source>
        <dbReference type="Proteomes" id="UP000292120"/>
    </source>
</evidence>
<gene>
    <name evidence="2" type="ORF">EYS42_03430</name>
</gene>
<feature type="chain" id="PRO_5020861239" evidence="1">
    <location>
        <begin position="39"/>
        <end position="211"/>
    </location>
</feature>
<accession>A0A4Q9H3G0</accession>
<dbReference type="Pfam" id="PF00300">
    <property type="entry name" value="His_Phos_1"/>
    <property type="match status" value="1"/>
</dbReference>
<sequence length="211" mass="21972">MSAAGGTMRSMNRRTFVTQGWAAAIGLLACHTPLVAQAAGLSATPPAAGDGRVLLLRHARAPGTFDPPGFALGDCSTQRNLSAEGRAQAQAIGQWFARHGPPVATVRSSPWCRCMDTARLAWGRAEAWAPLGSPVGLAPAAQQQQLQALREALQALKAQGGLHVWVSHMFVQQDLTGQSTAAGEGLLIQAGGDGVVRVLGVWGLERGIQSP</sequence>
<evidence type="ECO:0000313" key="2">
    <source>
        <dbReference type="EMBL" id="TBO34608.1"/>
    </source>
</evidence>
<protein>
    <submittedName>
        <fullName evidence="2">Histidine phosphatase family protein</fullName>
    </submittedName>
</protein>
<dbReference type="Gene3D" id="3.40.50.1240">
    <property type="entry name" value="Phosphoglycerate mutase-like"/>
    <property type="match status" value="1"/>
</dbReference>
<dbReference type="AlphaFoldDB" id="A0A4Q9H3G0"/>
<dbReference type="InterPro" id="IPR013078">
    <property type="entry name" value="His_Pase_superF_clade-1"/>
</dbReference>
<keyword evidence="1" id="KW-0732">Signal</keyword>
<dbReference type="InterPro" id="IPR029033">
    <property type="entry name" value="His_PPase_superfam"/>
</dbReference>
<evidence type="ECO:0000256" key="1">
    <source>
        <dbReference type="SAM" id="SignalP"/>
    </source>
</evidence>
<name>A0A4Q9H3G0_9BURK</name>
<feature type="signal peptide" evidence="1">
    <location>
        <begin position="1"/>
        <end position="38"/>
    </location>
</feature>
<reference evidence="2 3" key="1">
    <citation type="submission" date="2019-02" db="EMBL/GenBank/DDBJ databases">
        <title>Aquabacterium sp. strain KMB7.</title>
        <authorList>
            <person name="Chen W.-M."/>
        </authorList>
    </citation>
    <scope>NUCLEOTIDE SEQUENCE [LARGE SCALE GENOMIC DNA]</scope>
    <source>
        <strain evidence="2 3">KMB7</strain>
    </source>
</reference>
<keyword evidence="3" id="KW-1185">Reference proteome</keyword>
<organism evidence="2 3">
    <name type="scientific">Aquabacterium lacunae</name>
    <dbReference type="NCBI Taxonomy" id="2528630"/>
    <lineage>
        <taxon>Bacteria</taxon>
        <taxon>Pseudomonadati</taxon>
        <taxon>Pseudomonadota</taxon>
        <taxon>Betaproteobacteria</taxon>
        <taxon>Burkholderiales</taxon>
        <taxon>Aquabacterium</taxon>
    </lineage>
</organism>